<dbReference type="InterPro" id="IPR000244">
    <property type="entry name" value="Ribosomal_bL9"/>
</dbReference>
<evidence type="ECO:0000256" key="3">
    <source>
        <dbReference type="ARBA" id="ARBA00022884"/>
    </source>
</evidence>
<name>A0A0A1VS71_MICAE</name>
<evidence type="ECO:0000313" key="10">
    <source>
        <dbReference type="EMBL" id="GAL92585.1"/>
    </source>
</evidence>
<dbReference type="InterPro" id="IPR020070">
    <property type="entry name" value="Ribosomal_bL9_N"/>
</dbReference>
<evidence type="ECO:0000256" key="1">
    <source>
        <dbReference type="ARBA" id="ARBA00010605"/>
    </source>
</evidence>
<dbReference type="InterPro" id="IPR036935">
    <property type="entry name" value="Ribosomal_bL9_N_sf"/>
</dbReference>
<dbReference type="EMBL" id="BBPA01000022">
    <property type="protein sequence ID" value="GAL92585.1"/>
    <property type="molecule type" value="Genomic_DNA"/>
</dbReference>
<dbReference type="SUPFAM" id="SSF55653">
    <property type="entry name" value="Ribosomal protein L9 C-domain"/>
    <property type="match status" value="1"/>
</dbReference>
<feature type="domain" description="Ribosomal protein L9" evidence="9">
    <location>
        <begin position="17"/>
        <end position="44"/>
    </location>
</feature>
<dbReference type="Pfam" id="PF01281">
    <property type="entry name" value="Ribosomal_L9_N"/>
    <property type="match status" value="1"/>
</dbReference>
<keyword evidence="5 7" id="KW-0687">Ribonucleoprotein</keyword>
<dbReference type="GO" id="GO:0005840">
    <property type="term" value="C:ribosome"/>
    <property type="evidence" value="ECO:0007669"/>
    <property type="project" value="UniProtKB-KW"/>
</dbReference>
<accession>A0A0A1VS71</accession>
<gene>
    <name evidence="7" type="primary">rplI</name>
    <name evidence="7" type="synonym">rpl9</name>
    <name evidence="10" type="ORF">N44_01143</name>
</gene>
<proteinExistence type="inferred from homology"/>
<dbReference type="NCBIfam" id="TIGR00158">
    <property type="entry name" value="L9"/>
    <property type="match status" value="1"/>
</dbReference>
<evidence type="ECO:0000259" key="9">
    <source>
        <dbReference type="PROSITE" id="PS00651"/>
    </source>
</evidence>
<keyword evidence="4 7" id="KW-0689">Ribosomal protein</keyword>
<dbReference type="HAMAP" id="MF_00503">
    <property type="entry name" value="Ribosomal_bL9"/>
    <property type="match status" value="1"/>
</dbReference>
<dbReference type="PROSITE" id="PS00651">
    <property type="entry name" value="RIBOSOMAL_L9"/>
    <property type="match status" value="1"/>
</dbReference>
<dbReference type="RefSeq" id="WP_045358414.1">
    <property type="nucleotide sequence ID" value="NZ_BBPA01000022.1"/>
</dbReference>
<evidence type="ECO:0000256" key="2">
    <source>
        <dbReference type="ARBA" id="ARBA00022730"/>
    </source>
</evidence>
<feature type="coiled-coil region" evidence="8">
    <location>
        <begin position="48"/>
        <end position="79"/>
    </location>
</feature>
<dbReference type="InterPro" id="IPR020594">
    <property type="entry name" value="Ribosomal_bL9_bac/chp"/>
</dbReference>
<organism evidence="10 11">
    <name type="scientific">Microcystis aeruginosa NIES-44</name>
    <dbReference type="NCBI Taxonomy" id="449439"/>
    <lineage>
        <taxon>Bacteria</taxon>
        <taxon>Bacillati</taxon>
        <taxon>Cyanobacteriota</taxon>
        <taxon>Cyanophyceae</taxon>
        <taxon>Oscillatoriophycideae</taxon>
        <taxon>Chroococcales</taxon>
        <taxon>Microcystaceae</taxon>
        <taxon>Microcystis</taxon>
    </lineage>
</organism>
<dbReference type="GO" id="GO:1990904">
    <property type="term" value="C:ribonucleoprotein complex"/>
    <property type="evidence" value="ECO:0007669"/>
    <property type="project" value="UniProtKB-KW"/>
</dbReference>
<dbReference type="FunFam" id="3.40.5.10:FF:000003">
    <property type="entry name" value="50S ribosomal protein L9"/>
    <property type="match status" value="1"/>
</dbReference>
<evidence type="ECO:0000256" key="5">
    <source>
        <dbReference type="ARBA" id="ARBA00023274"/>
    </source>
</evidence>
<sequence>MAKRMQVILNQKVSKLGENGDVVEVAPGYARNYLIPQGVAVLATKGAIKQAEFRKEKERQRLLAEKQEAETRKTAIEKLSPYTIPKQVGENEAIFGTVTSQDVATVILENAKLEIDRRGLTVPDIGQLGVYKVQVKLHPEVSADIEIKVIAQ</sequence>
<protein>
    <recommendedName>
        <fullName evidence="6 7">Large ribosomal subunit protein bL9</fullName>
    </recommendedName>
</protein>
<keyword evidence="2 7" id="KW-0699">rRNA-binding</keyword>
<dbReference type="AlphaFoldDB" id="A0A0A1VS71"/>
<dbReference type="InterPro" id="IPR020069">
    <property type="entry name" value="Ribosomal_bL9_C"/>
</dbReference>
<dbReference type="InterPro" id="IPR009027">
    <property type="entry name" value="Ribosomal_bL9/RNase_H1_N"/>
</dbReference>
<reference evidence="11" key="1">
    <citation type="journal article" date="2015" name="Genome">
        <title>Whole Genome Sequence of the Non-Microcystin-Producing Microcystis aeruginosa Strain NIES-44.</title>
        <authorList>
            <person name="Okano K."/>
            <person name="Miyata N."/>
            <person name="Ozaki Y."/>
        </authorList>
    </citation>
    <scope>NUCLEOTIDE SEQUENCE [LARGE SCALE GENOMIC DNA]</scope>
    <source>
        <strain evidence="11">NIES-44</strain>
    </source>
</reference>
<dbReference type="Proteomes" id="UP000030321">
    <property type="component" value="Unassembled WGS sequence"/>
</dbReference>
<comment type="function">
    <text evidence="7">Binds to the 23S rRNA.</text>
</comment>
<dbReference type="Pfam" id="PF03948">
    <property type="entry name" value="Ribosomal_L9_C"/>
    <property type="match status" value="1"/>
</dbReference>
<keyword evidence="3 7" id="KW-0694">RNA-binding</keyword>
<comment type="similarity">
    <text evidence="1 7">Belongs to the bacterial ribosomal protein bL9 family.</text>
</comment>
<evidence type="ECO:0000256" key="6">
    <source>
        <dbReference type="ARBA" id="ARBA00035292"/>
    </source>
</evidence>
<dbReference type="GO" id="GO:0006412">
    <property type="term" value="P:translation"/>
    <property type="evidence" value="ECO:0007669"/>
    <property type="project" value="UniProtKB-UniRule"/>
</dbReference>
<dbReference type="Gene3D" id="3.10.430.100">
    <property type="entry name" value="Ribosomal protein L9, C-terminal domain"/>
    <property type="match status" value="1"/>
</dbReference>
<evidence type="ECO:0000256" key="7">
    <source>
        <dbReference type="HAMAP-Rule" id="MF_00503"/>
    </source>
</evidence>
<dbReference type="Gene3D" id="3.40.5.10">
    <property type="entry name" value="Ribosomal protein L9, N-terminal domain"/>
    <property type="match status" value="1"/>
</dbReference>
<dbReference type="GO" id="GO:0019843">
    <property type="term" value="F:rRNA binding"/>
    <property type="evidence" value="ECO:0007669"/>
    <property type="project" value="UniProtKB-UniRule"/>
</dbReference>
<keyword evidence="8" id="KW-0175">Coiled coil</keyword>
<dbReference type="PANTHER" id="PTHR21368">
    <property type="entry name" value="50S RIBOSOMAL PROTEIN L9"/>
    <property type="match status" value="1"/>
</dbReference>
<evidence type="ECO:0000256" key="8">
    <source>
        <dbReference type="SAM" id="Coils"/>
    </source>
</evidence>
<comment type="caution">
    <text evidence="10">The sequence shown here is derived from an EMBL/GenBank/DDBJ whole genome shotgun (WGS) entry which is preliminary data.</text>
</comment>
<dbReference type="InterPro" id="IPR036791">
    <property type="entry name" value="Ribosomal_bL9_C_sf"/>
</dbReference>
<dbReference type="GO" id="GO:0003735">
    <property type="term" value="F:structural constituent of ribosome"/>
    <property type="evidence" value="ECO:0007669"/>
    <property type="project" value="InterPro"/>
</dbReference>
<evidence type="ECO:0000256" key="4">
    <source>
        <dbReference type="ARBA" id="ARBA00022980"/>
    </source>
</evidence>
<evidence type="ECO:0000313" key="11">
    <source>
        <dbReference type="Proteomes" id="UP000030321"/>
    </source>
</evidence>
<dbReference type="SUPFAM" id="SSF55658">
    <property type="entry name" value="L9 N-domain-like"/>
    <property type="match status" value="1"/>
</dbReference>